<dbReference type="InterPro" id="IPR036134">
    <property type="entry name" value="Crypto/Photolyase_FAD-like_sf"/>
</dbReference>
<dbReference type="Gene3D" id="1.10.10.1710">
    <property type="entry name" value="Deoxyribodipyrimidine photolyase-related"/>
    <property type="match status" value="1"/>
</dbReference>
<dbReference type="InterPro" id="IPR014729">
    <property type="entry name" value="Rossmann-like_a/b/a_fold"/>
</dbReference>
<keyword evidence="1" id="KW-0456">Lyase</keyword>
<proteinExistence type="predicted"/>
<gene>
    <name evidence="1" type="ORF">EOE65_04145</name>
</gene>
<reference evidence="1 2" key="1">
    <citation type="submission" date="2019-01" db="EMBL/GenBank/DDBJ databases">
        <authorList>
            <person name="Chen W.-M."/>
        </authorList>
    </citation>
    <scope>NUCLEOTIDE SEQUENCE [LARGE SCALE GENOMIC DNA]</scope>
    <source>
        <strain evidence="1 2">HPM-16</strain>
    </source>
</reference>
<sequence length="514" mass="58698">MSTRTLRLILGDQLNASHSWYQQQDDKVSYLIAELPQEVGYVKHHVQKVCAFFAAMREFTAALQAAGHDVIYLTLDETQHHATLAELIADLCSQHKVATFQYQLPDERRLRDQLSRLSLEGVAISAAETEHFLLPEAEFPRFIKAGQHNRMDSFYRKMRKRLDILMEEGKPKGGQWSFDADNREPLRKDDLANVPEPLCFANDVTDILARLERHGVCTFGKAQAQLLWPINRRQAKALLAHFCTVCLPNFGRFQDAMTDQSPLGWSLYHSRLSFALNSKMLHPGQVIAAALAAYEADDAINIAQIEGFVRQIIGWREYVRAVYWVNSEQYDAQNFLLAERSLPEWFWDGDTKMRCLSQAITQSLDYAYAHHIQRLMVVGNFALIAGLSPDEVEAWYLGIYIDAIEWVEQPNTRSMALFADGGWVATKPYAASGNYINKMSDHCQSCHYNVKERSAPNACPFMSLYWHFLAQNKATLGTNPRMAFPYRTWDKMADTAKTETLARAQAYLHSLNEL</sequence>
<dbReference type="SUPFAM" id="SSF48173">
    <property type="entry name" value="Cryptochrome/photolyase FAD-binding domain"/>
    <property type="match status" value="1"/>
</dbReference>
<evidence type="ECO:0000313" key="2">
    <source>
        <dbReference type="Proteomes" id="UP000282818"/>
    </source>
</evidence>
<organism evidence="1 2">
    <name type="scientific">Neptunomonas marina</name>
    <dbReference type="NCBI Taxonomy" id="1815562"/>
    <lineage>
        <taxon>Bacteria</taxon>
        <taxon>Pseudomonadati</taxon>
        <taxon>Pseudomonadota</taxon>
        <taxon>Gammaproteobacteria</taxon>
        <taxon>Oceanospirillales</taxon>
        <taxon>Oceanospirillaceae</taxon>
        <taxon>Neptunomonas</taxon>
    </lineage>
</organism>
<dbReference type="Pfam" id="PF04244">
    <property type="entry name" value="DPRP"/>
    <property type="match status" value="1"/>
</dbReference>
<dbReference type="Gene3D" id="3.40.50.620">
    <property type="entry name" value="HUPs"/>
    <property type="match status" value="1"/>
</dbReference>
<dbReference type="InterPro" id="IPR052551">
    <property type="entry name" value="UV-DNA_repair_photolyase"/>
</dbReference>
<dbReference type="InterPro" id="IPR007357">
    <property type="entry name" value="PhrB-like"/>
</dbReference>
<protein>
    <submittedName>
        <fullName evidence="1">Cryptochrome/photolyase family protein</fullName>
    </submittedName>
</protein>
<dbReference type="GO" id="GO:0016829">
    <property type="term" value="F:lyase activity"/>
    <property type="evidence" value="ECO:0007669"/>
    <property type="project" value="UniProtKB-KW"/>
</dbReference>
<dbReference type="Gene3D" id="1.25.40.80">
    <property type="match status" value="1"/>
</dbReference>
<dbReference type="Proteomes" id="UP000282818">
    <property type="component" value="Unassembled WGS sequence"/>
</dbReference>
<name>A0A437QEA5_9GAMM</name>
<evidence type="ECO:0000313" key="1">
    <source>
        <dbReference type="EMBL" id="RVU32854.1"/>
    </source>
</evidence>
<dbReference type="Gene3D" id="1.10.579.10">
    <property type="entry name" value="DNA Cyclobutane Dipyrimidine Photolyase, subunit A, domain 3"/>
    <property type="match status" value="1"/>
</dbReference>
<dbReference type="AlphaFoldDB" id="A0A437QEA5"/>
<dbReference type="PANTHER" id="PTHR38657">
    <property type="entry name" value="SLR1343 PROTEIN"/>
    <property type="match status" value="1"/>
</dbReference>
<dbReference type="RefSeq" id="WP_127693022.1">
    <property type="nucleotide sequence ID" value="NZ_SACQ01000001.1"/>
</dbReference>
<keyword evidence="2" id="KW-1185">Reference proteome</keyword>
<accession>A0A437QEA5</accession>
<comment type="caution">
    <text evidence="1">The sequence shown here is derived from an EMBL/GenBank/DDBJ whole genome shotgun (WGS) entry which is preliminary data.</text>
</comment>
<dbReference type="PANTHER" id="PTHR38657:SF1">
    <property type="entry name" value="SLR1343 PROTEIN"/>
    <property type="match status" value="1"/>
</dbReference>
<dbReference type="EMBL" id="SACQ01000001">
    <property type="protein sequence ID" value="RVU32854.1"/>
    <property type="molecule type" value="Genomic_DNA"/>
</dbReference>